<name>A0ABP9S4T5_9GAMM</name>
<proteinExistence type="predicted"/>
<protein>
    <submittedName>
        <fullName evidence="2">Uncharacterized protein</fullName>
    </submittedName>
</protein>
<evidence type="ECO:0000313" key="2">
    <source>
        <dbReference type="EMBL" id="GAA5191379.1"/>
    </source>
</evidence>
<gene>
    <name evidence="2" type="ORF">GCM10025772_17980</name>
</gene>
<keyword evidence="1" id="KW-0472">Membrane</keyword>
<feature type="transmembrane region" description="Helical" evidence="1">
    <location>
        <begin position="6"/>
        <end position="27"/>
    </location>
</feature>
<evidence type="ECO:0000256" key="1">
    <source>
        <dbReference type="SAM" id="Phobius"/>
    </source>
</evidence>
<dbReference type="Proteomes" id="UP001501600">
    <property type="component" value="Unassembled WGS sequence"/>
</dbReference>
<feature type="transmembrane region" description="Helical" evidence="1">
    <location>
        <begin position="39"/>
        <end position="72"/>
    </location>
</feature>
<keyword evidence="3" id="KW-1185">Reference proteome</keyword>
<keyword evidence="1" id="KW-1133">Transmembrane helix</keyword>
<evidence type="ECO:0000313" key="3">
    <source>
        <dbReference type="Proteomes" id="UP001501600"/>
    </source>
</evidence>
<feature type="transmembrane region" description="Helical" evidence="1">
    <location>
        <begin position="84"/>
        <end position="106"/>
    </location>
</feature>
<dbReference type="EMBL" id="BAABLF010000011">
    <property type="protein sequence ID" value="GAA5191379.1"/>
    <property type="molecule type" value="Genomic_DNA"/>
</dbReference>
<comment type="caution">
    <text evidence="2">The sequence shown here is derived from an EMBL/GenBank/DDBJ whole genome shotgun (WGS) entry which is preliminary data.</text>
</comment>
<keyword evidence="1" id="KW-0812">Transmembrane</keyword>
<sequence length="110" mass="11514">MYRVIYLASMSISAAALLAGVGIAAFLENQVSEEIGKNAGGFLLALSFLSVGIGVTLSTLFAAVGFFVSYVYPDKLPATLLYKLRWPVALAAPGLLCLGILLASWVSSVI</sequence>
<accession>A0ABP9S4T5</accession>
<reference evidence="3" key="1">
    <citation type="journal article" date="2019" name="Int. J. Syst. Evol. Microbiol.">
        <title>The Global Catalogue of Microorganisms (GCM) 10K type strain sequencing project: providing services to taxonomists for standard genome sequencing and annotation.</title>
        <authorList>
            <consortium name="The Broad Institute Genomics Platform"/>
            <consortium name="The Broad Institute Genome Sequencing Center for Infectious Disease"/>
            <person name="Wu L."/>
            <person name="Ma J."/>
        </authorList>
    </citation>
    <scope>NUCLEOTIDE SEQUENCE [LARGE SCALE GENOMIC DNA]</scope>
    <source>
        <strain evidence="3">JCM 18720</strain>
    </source>
</reference>
<organism evidence="2 3">
    <name type="scientific">Ferrimonas gelatinilytica</name>
    <dbReference type="NCBI Taxonomy" id="1255257"/>
    <lineage>
        <taxon>Bacteria</taxon>
        <taxon>Pseudomonadati</taxon>
        <taxon>Pseudomonadota</taxon>
        <taxon>Gammaproteobacteria</taxon>
        <taxon>Alteromonadales</taxon>
        <taxon>Ferrimonadaceae</taxon>
        <taxon>Ferrimonas</taxon>
    </lineage>
</organism>